<feature type="compositionally biased region" description="Basic residues" evidence="1">
    <location>
        <begin position="67"/>
        <end position="83"/>
    </location>
</feature>
<feature type="compositionally biased region" description="Low complexity" evidence="1">
    <location>
        <begin position="56"/>
        <end position="66"/>
    </location>
</feature>
<evidence type="ECO:0000256" key="1">
    <source>
        <dbReference type="SAM" id="MobiDB-lite"/>
    </source>
</evidence>
<feature type="region of interest" description="Disordered" evidence="1">
    <location>
        <begin position="52"/>
        <end position="94"/>
    </location>
</feature>
<sequence length="142" mass="15280">MRRRSHKKRTHRRRRTMRGGFYGAAGAIAPGAMEWKAGSEYGPMVADRAGNTTAWGLPKPGGLPKYGRGRSKGGRTLRKRRMRGGGSYGATRAEFRGSGYRGQINVSQGQAKTAPGPNDYRLGAFNDGNKGFGGFGGLFPSK</sequence>
<accession>A0A6C0HEV9</accession>
<name>A0A6C0HEV9_9ZZZZ</name>
<organism evidence="2">
    <name type="scientific">viral metagenome</name>
    <dbReference type="NCBI Taxonomy" id="1070528"/>
    <lineage>
        <taxon>unclassified sequences</taxon>
        <taxon>metagenomes</taxon>
        <taxon>organismal metagenomes</taxon>
    </lineage>
</organism>
<protein>
    <submittedName>
        <fullName evidence="2">Uncharacterized protein</fullName>
    </submittedName>
</protein>
<dbReference type="AlphaFoldDB" id="A0A6C0HEV9"/>
<proteinExistence type="predicted"/>
<evidence type="ECO:0000313" key="2">
    <source>
        <dbReference type="EMBL" id="QHT79161.1"/>
    </source>
</evidence>
<reference evidence="2" key="1">
    <citation type="journal article" date="2020" name="Nature">
        <title>Giant virus diversity and host interactions through global metagenomics.</title>
        <authorList>
            <person name="Schulz F."/>
            <person name="Roux S."/>
            <person name="Paez-Espino D."/>
            <person name="Jungbluth S."/>
            <person name="Walsh D.A."/>
            <person name="Denef V.J."/>
            <person name="McMahon K.D."/>
            <person name="Konstantinidis K.T."/>
            <person name="Eloe-Fadrosh E.A."/>
            <person name="Kyrpides N.C."/>
            <person name="Woyke T."/>
        </authorList>
    </citation>
    <scope>NUCLEOTIDE SEQUENCE</scope>
    <source>
        <strain evidence="2">GVMAG-M-3300023179-99</strain>
    </source>
</reference>
<dbReference type="EMBL" id="MN739946">
    <property type="protein sequence ID" value="QHT79161.1"/>
    <property type="molecule type" value="Genomic_DNA"/>
</dbReference>